<reference evidence="2 3" key="1">
    <citation type="submission" date="2015-12" db="EMBL/GenBank/DDBJ databases">
        <title>Genome sequence of Aneurinibacillus soli.</title>
        <authorList>
            <person name="Lee J.S."/>
            <person name="Lee K.C."/>
            <person name="Kim K.K."/>
            <person name="Lee B.W."/>
        </authorList>
    </citation>
    <scope>NUCLEOTIDE SEQUENCE [LARGE SCALE GENOMIC DNA]</scope>
    <source>
        <strain evidence="2 3">CB4</strain>
    </source>
</reference>
<dbReference type="PANTHER" id="PTHR39190:SF1">
    <property type="entry name" value="FLAGELLAR ASSEMBLY FACTOR FLIW"/>
    <property type="match status" value="1"/>
</dbReference>
<dbReference type="SUPFAM" id="SSF141457">
    <property type="entry name" value="BH3618-like"/>
    <property type="match status" value="1"/>
</dbReference>
<dbReference type="EMBL" id="AP017312">
    <property type="protein sequence ID" value="BAU26559.1"/>
    <property type="molecule type" value="Genomic_DNA"/>
</dbReference>
<keyword evidence="3" id="KW-1185">Reference proteome</keyword>
<dbReference type="AlphaFoldDB" id="A0A0U5B004"/>
<dbReference type="InterPro" id="IPR024046">
    <property type="entry name" value="Flagellar_assmbl_FliW_dom_sf"/>
</dbReference>
<evidence type="ECO:0000313" key="2">
    <source>
        <dbReference type="EMBL" id="BAU26559.1"/>
    </source>
</evidence>
<keyword evidence="2" id="KW-0969">Cilium</keyword>
<dbReference type="HAMAP" id="MF_01185">
    <property type="entry name" value="FliW"/>
    <property type="match status" value="1"/>
</dbReference>
<protein>
    <recommendedName>
        <fullName evidence="1">Flagellar assembly factor FliW</fullName>
    </recommendedName>
</protein>
<evidence type="ECO:0000313" key="3">
    <source>
        <dbReference type="Proteomes" id="UP000217696"/>
    </source>
</evidence>
<proteinExistence type="inferred from homology"/>
<keyword evidence="1" id="KW-0143">Chaperone</keyword>
<evidence type="ECO:0000256" key="1">
    <source>
        <dbReference type="HAMAP-Rule" id="MF_01185"/>
    </source>
</evidence>
<keyword evidence="1" id="KW-0810">Translation regulation</keyword>
<dbReference type="Proteomes" id="UP000217696">
    <property type="component" value="Chromosome"/>
</dbReference>
<dbReference type="KEGG" id="asoc:CB4_00686"/>
<dbReference type="RefSeq" id="WP_096463597.1">
    <property type="nucleotide sequence ID" value="NZ_AP017312.1"/>
</dbReference>
<dbReference type="GO" id="GO:0006417">
    <property type="term" value="P:regulation of translation"/>
    <property type="evidence" value="ECO:0007669"/>
    <property type="project" value="UniProtKB-KW"/>
</dbReference>
<sequence>MSFTITSSLFGEVDYTADEVYSFETGLPGFPEHKQFLLLKIEDSPFTVLHAIDEDLYFILLDPFSFFSDYEFALPEHVIHQLSIEQREHVACYSIVVLRDPLHDSTANMAAPVVLNTANRKGMQLVLEKTPYSVKQPVFAVDSQEKIRCLY</sequence>
<keyword evidence="2" id="KW-0966">Cell projection</keyword>
<comment type="subunit">
    <text evidence="1">Interacts with translational regulator CsrA and flagellin(s).</text>
</comment>
<dbReference type="GO" id="GO:0005737">
    <property type="term" value="C:cytoplasm"/>
    <property type="evidence" value="ECO:0007669"/>
    <property type="project" value="UniProtKB-SubCell"/>
</dbReference>
<name>A0A0U5B004_9BACL</name>
<comment type="subcellular location">
    <subcellularLocation>
        <location evidence="1">Cytoplasm</location>
    </subcellularLocation>
</comment>
<dbReference type="PANTHER" id="PTHR39190">
    <property type="entry name" value="FLAGELLAR ASSEMBLY FACTOR FLIW"/>
    <property type="match status" value="1"/>
</dbReference>
<keyword evidence="1" id="KW-0963">Cytoplasm</keyword>
<comment type="function">
    <text evidence="1">Acts as an anti-CsrA protein, binds CsrA and prevents it from repressing translation of its target genes, one of which is flagellin. Binds to flagellin and participates in the assembly of the flagellum.</text>
</comment>
<dbReference type="OrthoDB" id="9801235at2"/>
<organism evidence="2 3">
    <name type="scientific">Aneurinibacillus soli</name>
    <dbReference type="NCBI Taxonomy" id="1500254"/>
    <lineage>
        <taxon>Bacteria</taxon>
        <taxon>Bacillati</taxon>
        <taxon>Bacillota</taxon>
        <taxon>Bacilli</taxon>
        <taxon>Bacillales</taxon>
        <taxon>Paenibacillaceae</taxon>
        <taxon>Aneurinibacillus group</taxon>
        <taxon>Aneurinibacillus</taxon>
    </lineage>
</organism>
<comment type="similarity">
    <text evidence="1">Belongs to the FliW family.</text>
</comment>
<gene>
    <name evidence="1 2" type="primary">fliW</name>
    <name evidence="2" type="ORF">CB4_00686</name>
</gene>
<dbReference type="InterPro" id="IPR003775">
    <property type="entry name" value="Flagellar_assembly_factor_FliW"/>
</dbReference>
<keyword evidence="2" id="KW-0282">Flagellum</keyword>
<accession>A0A0U5B004</accession>
<dbReference type="GO" id="GO:0044780">
    <property type="term" value="P:bacterial-type flagellum assembly"/>
    <property type="evidence" value="ECO:0007669"/>
    <property type="project" value="UniProtKB-UniRule"/>
</dbReference>
<dbReference type="Pfam" id="PF02623">
    <property type="entry name" value="FliW"/>
    <property type="match status" value="1"/>
</dbReference>
<keyword evidence="1" id="KW-1005">Bacterial flagellum biogenesis</keyword>
<dbReference type="Gene3D" id="2.30.290.10">
    <property type="entry name" value="BH3618-like"/>
    <property type="match status" value="1"/>
</dbReference>